<sequence>MAKGEQRSNKMTKKPKKDTGSSKDTSNSSPSDRPVAPMTAVQPKGKLKNK</sequence>
<feature type="region of interest" description="Disordered" evidence="1">
    <location>
        <begin position="1"/>
        <end position="50"/>
    </location>
</feature>
<keyword evidence="3" id="KW-1185">Reference proteome</keyword>
<proteinExistence type="predicted"/>
<dbReference type="AlphaFoldDB" id="A0A4R6RPC8"/>
<dbReference type="Proteomes" id="UP000294593">
    <property type="component" value="Unassembled WGS sequence"/>
</dbReference>
<gene>
    <name evidence="2" type="ORF">EV672_101774</name>
</gene>
<reference evidence="2 3" key="1">
    <citation type="submission" date="2019-03" db="EMBL/GenBank/DDBJ databases">
        <title>Genomic Encyclopedia of Type Strains, Phase IV (KMG-IV): sequencing the most valuable type-strain genomes for metagenomic binning, comparative biology and taxonomic classification.</title>
        <authorList>
            <person name="Goeker M."/>
        </authorList>
    </citation>
    <scope>NUCLEOTIDE SEQUENCE [LARGE SCALE GENOMIC DNA]</scope>
    <source>
        <strain evidence="2 3">DSM 11901</strain>
    </source>
</reference>
<dbReference type="RefSeq" id="WP_166643434.1">
    <property type="nucleotide sequence ID" value="NZ_SNXW01000001.1"/>
</dbReference>
<organism evidence="2 3">
    <name type="scientific">Aquabacterium commune</name>
    <dbReference type="NCBI Taxonomy" id="70586"/>
    <lineage>
        <taxon>Bacteria</taxon>
        <taxon>Pseudomonadati</taxon>
        <taxon>Pseudomonadota</taxon>
        <taxon>Betaproteobacteria</taxon>
        <taxon>Burkholderiales</taxon>
        <taxon>Aquabacterium</taxon>
    </lineage>
</organism>
<evidence type="ECO:0000256" key="1">
    <source>
        <dbReference type="SAM" id="MobiDB-lite"/>
    </source>
</evidence>
<dbReference type="EMBL" id="SNXW01000001">
    <property type="protein sequence ID" value="TDP88621.1"/>
    <property type="molecule type" value="Genomic_DNA"/>
</dbReference>
<name>A0A4R6RPC8_9BURK</name>
<evidence type="ECO:0000313" key="2">
    <source>
        <dbReference type="EMBL" id="TDP88621.1"/>
    </source>
</evidence>
<accession>A0A4R6RPC8</accession>
<evidence type="ECO:0000313" key="3">
    <source>
        <dbReference type="Proteomes" id="UP000294593"/>
    </source>
</evidence>
<feature type="compositionally biased region" description="Low complexity" evidence="1">
    <location>
        <begin position="22"/>
        <end position="32"/>
    </location>
</feature>
<comment type="caution">
    <text evidence="2">The sequence shown here is derived from an EMBL/GenBank/DDBJ whole genome shotgun (WGS) entry which is preliminary data.</text>
</comment>
<protein>
    <submittedName>
        <fullName evidence="2">Uncharacterized protein</fullName>
    </submittedName>
</protein>